<dbReference type="InterPro" id="IPR022629">
    <property type="entry name" value="S-AdoMet_synt_central"/>
</dbReference>
<dbReference type="InterPro" id="IPR022631">
    <property type="entry name" value="ADOMET_SYNTHASE_CS"/>
</dbReference>
<evidence type="ECO:0000256" key="7">
    <source>
        <dbReference type="ARBA" id="ARBA00022840"/>
    </source>
</evidence>
<evidence type="ECO:0000256" key="10">
    <source>
        <dbReference type="HAMAP-Rule" id="MF_00086"/>
    </source>
</evidence>
<keyword evidence="9 10" id="KW-0630">Potassium</keyword>
<organism evidence="16 17">
    <name type="scientific">Brevibacillus fortis</name>
    <dbReference type="NCBI Taxonomy" id="2126352"/>
    <lineage>
        <taxon>Bacteria</taxon>
        <taxon>Bacillati</taxon>
        <taxon>Bacillota</taxon>
        <taxon>Bacilli</taxon>
        <taxon>Bacillales</taxon>
        <taxon>Paenibacillaceae</taxon>
        <taxon>Brevibacillus</taxon>
    </lineage>
</organism>
<feature type="binding site" evidence="10">
    <location>
        <position position="47"/>
    </location>
    <ligand>
        <name>K(+)</name>
        <dbReference type="ChEBI" id="CHEBI:29103"/>
    </ligand>
</feature>
<comment type="function">
    <text evidence="10">Catalyzes the formation of S-adenosylmethionine (AdoMet) from methionine and ATP. The overall synthetic reaction is composed of two sequential steps, AdoMet formation and the subsequent tripolyphosphate hydrolysis which occurs prior to release of AdoMet from the enzyme.</text>
</comment>
<dbReference type="AlphaFoldDB" id="A0A2P7VGI7"/>
<feature type="domain" description="S-adenosylmethionine synthetase C-terminal" evidence="15">
    <location>
        <begin position="248"/>
        <end position="387"/>
    </location>
</feature>
<dbReference type="GO" id="GO:0005524">
    <property type="term" value="F:ATP binding"/>
    <property type="evidence" value="ECO:0007669"/>
    <property type="project" value="UniProtKB-UniRule"/>
</dbReference>
<evidence type="ECO:0000259" key="14">
    <source>
        <dbReference type="Pfam" id="PF02772"/>
    </source>
</evidence>
<feature type="binding site" evidence="10">
    <location>
        <position position="21"/>
    </location>
    <ligand>
        <name>Mg(2+)</name>
        <dbReference type="ChEBI" id="CHEBI:18420"/>
    </ligand>
</feature>
<comment type="caution">
    <text evidence="16">The sequence shown here is derived from an EMBL/GenBank/DDBJ whole genome shotgun (WGS) entry which is preliminary data.</text>
</comment>
<gene>
    <name evidence="10" type="primary">metK</name>
    <name evidence="16" type="ORF">C7R93_06540</name>
</gene>
<proteinExistence type="inferred from homology"/>
<dbReference type="EMBL" id="PXZM01000008">
    <property type="protein sequence ID" value="PSJ98346.1"/>
    <property type="molecule type" value="Genomic_DNA"/>
</dbReference>
<evidence type="ECO:0000256" key="11">
    <source>
        <dbReference type="RuleBase" id="RU000542"/>
    </source>
</evidence>
<sequence>MALQKGRRLFTSESVTEGHPDKICDQISDSILDAILSKDPNARVACETSVTTGLVLVAGEITTNTYVDIQKLVRETIREIGYDRAKFGFDADTCGVITAIGEQSADIALGVDQALEAREGKMTDAEIEAIGAGDQGLMFGFACNETPELMPLPISMSHQLARRLTEVRKNGTLAYLRPDGKTQVTVEYDGDKPVRIDTIVISTQHAPETTLEQIKQDLVEQVIKPVVPAELLDAETKYFINPTGRFVIGGPQGDAGLTGRKIIVDTYGGYARHGGGAFSGKDPTKVDRSGAYAARYVAKNIVAAGLADKCEVQVAYAIGVAQPVSIAVDTFGTGTISEEALVQLVRKHFDLRPAGIIKQLDLRRPIYKQTAAYGHFGRNDLNVPWEQTDKAEILKQEAAQL</sequence>
<dbReference type="FunFam" id="3.30.300.10:FF:000003">
    <property type="entry name" value="S-adenosylmethionine synthase"/>
    <property type="match status" value="1"/>
</dbReference>
<keyword evidence="8 10" id="KW-0460">Magnesium</keyword>
<evidence type="ECO:0000259" key="13">
    <source>
        <dbReference type="Pfam" id="PF00438"/>
    </source>
</evidence>
<dbReference type="GO" id="GO:0005737">
    <property type="term" value="C:cytoplasm"/>
    <property type="evidence" value="ECO:0007669"/>
    <property type="project" value="UniProtKB-SubCell"/>
</dbReference>
<feature type="binding site" description="in other chain" evidence="10">
    <location>
        <position position="103"/>
    </location>
    <ligand>
        <name>L-methionine</name>
        <dbReference type="ChEBI" id="CHEBI:57844"/>
        <note>ligand shared between two neighboring subunits</note>
    </ligand>
</feature>
<reference evidence="16 17" key="1">
    <citation type="submission" date="2018-03" db="EMBL/GenBank/DDBJ databases">
        <title>Brevisbacillus phylogenomics.</title>
        <authorList>
            <person name="Dunlap C."/>
        </authorList>
    </citation>
    <scope>NUCLEOTIDE SEQUENCE [LARGE SCALE GENOMIC DNA]</scope>
    <source>
        <strain evidence="16 17">NRRL NRS-1210</strain>
    </source>
</reference>
<keyword evidence="6 10" id="KW-0547">Nucleotide-binding</keyword>
<dbReference type="NCBIfam" id="TIGR01034">
    <property type="entry name" value="metK"/>
    <property type="match status" value="1"/>
</dbReference>
<dbReference type="EC" id="2.5.1.6" evidence="10"/>
<dbReference type="GO" id="GO:0000287">
    <property type="term" value="F:magnesium ion binding"/>
    <property type="evidence" value="ECO:0007669"/>
    <property type="project" value="UniProtKB-UniRule"/>
</dbReference>
<dbReference type="CDD" id="cd18079">
    <property type="entry name" value="S-AdoMet_synt"/>
    <property type="match status" value="1"/>
</dbReference>
<keyword evidence="4 10" id="KW-0808">Transferase</keyword>
<evidence type="ECO:0000259" key="15">
    <source>
        <dbReference type="Pfam" id="PF02773"/>
    </source>
</evidence>
<keyword evidence="7 10" id="KW-0067">ATP-binding</keyword>
<dbReference type="PROSITE" id="PS00377">
    <property type="entry name" value="ADOMET_SYNTHASE_2"/>
    <property type="match status" value="1"/>
</dbReference>
<dbReference type="Pfam" id="PF02773">
    <property type="entry name" value="S-AdoMet_synt_C"/>
    <property type="match status" value="1"/>
</dbReference>
<dbReference type="OrthoDB" id="9801686at2"/>
<comment type="subunit">
    <text evidence="10">Homotetramer; dimer of dimers.</text>
</comment>
<comment type="pathway">
    <text evidence="1 10">Amino-acid biosynthesis; S-adenosyl-L-methionine biosynthesis; S-adenosyl-L-methionine from L-methionine: step 1/1.</text>
</comment>
<dbReference type="Pfam" id="PF02772">
    <property type="entry name" value="S-AdoMet_synt_M"/>
    <property type="match status" value="1"/>
</dbReference>
<name>A0A2P7VGI7_9BACL</name>
<dbReference type="InterPro" id="IPR022636">
    <property type="entry name" value="S-AdoMet_synthetase_sfam"/>
</dbReference>
<comment type="cofactor">
    <cofactor evidence="10">
        <name>K(+)</name>
        <dbReference type="ChEBI" id="CHEBI:29103"/>
    </cofactor>
    <text evidence="10">Binds 1 potassium ion per subunit.</text>
</comment>
<dbReference type="FunFam" id="3.30.300.10:FF:000004">
    <property type="entry name" value="S-adenosylmethionine synthase"/>
    <property type="match status" value="1"/>
</dbReference>
<feature type="binding site" description="in other chain" evidence="10">
    <location>
        <position position="60"/>
    </location>
    <ligand>
        <name>L-methionine</name>
        <dbReference type="ChEBI" id="CHEBI:57844"/>
        <note>ligand shared between two neighboring subunits</note>
    </ligand>
</feature>
<keyword evidence="17" id="KW-1185">Reference proteome</keyword>
<feature type="binding site" evidence="10">
    <location>
        <position position="281"/>
    </location>
    <ligand>
        <name>ATP</name>
        <dbReference type="ChEBI" id="CHEBI:30616"/>
        <note>ligand shared between two neighboring subunits</note>
    </ligand>
</feature>
<feature type="region of interest" description="Flexible loop" evidence="10">
    <location>
        <begin position="103"/>
        <end position="113"/>
    </location>
</feature>
<comment type="subcellular location">
    <subcellularLocation>
        <location evidence="10 11">Cytoplasm</location>
    </subcellularLocation>
</comment>
<evidence type="ECO:0000256" key="3">
    <source>
        <dbReference type="ARBA" id="ARBA00022563"/>
    </source>
</evidence>
<dbReference type="GO" id="GO:0006730">
    <property type="term" value="P:one-carbon metabolic process"/>
    <property type="evidence" value="ECO:0007669"/>
    <property type="project" value="UniProtKB-KW"/>
</dbReference>
<dbReference type="PANTHER" id="PTHR11964">
    <property type="entry name" value="S-ADENOSYLMETHIONINE SYNTHETASE"/>
    <property type="match status" value="1"/>
</dbReference>
<dbReference type="Proteomes" id="UP000240419">
    <property type="component" value="Unassembled WGS sequence"/>
</dbReference>
<evidence type="ECO:0000256" key="9">
    <source>
        <dbReference type="ARBA" id="ARBA00022958"/>
    </source>
</evidence>
<dbReference type="InterPro" id="IPR002133">
    <property type="entry name" value="S-AdoMet_synthetase"/>
</dbReference>
<dbReference type="GO" id="GO:0006556">
    <property type="term" value="P:S-adenosylmethionine biosynthetic process"/>
    <property type="evidence" value="ECO:0007669"/>
    <property type="project" value="UniProtKB-UniRule"/>
</dbReference>
<accession>A0A2P7VGI7</accession>
<keyword evidence="3 10" id="KW-0554">One-carbon metabolism</keyword>
<evidence type="ECO:0000256" key="4">
    <source>
        <dbReference type="ARBA" id="ARBA00022679"/>
    </source>
</evidence>
<protein>
    <recommendedName>
        <fullName evidence="10">S-adenosylmethionine synthase</fullName>
        <shortName evidence="10">AdoMet synthase</shortName>
        <ecNumber evidence="10">2.5.1.6</ecNumber>
    </recommendedName>
    <alternativeName>
        <fullName evidence="10">MAT</fullName>
    </alternativeName>
    <alternativeName>
        <fullName evidence="10">Methionine adenosyltransferase</fullName>
    </alternativeName>
</protein>
<dbReference type="HAMAP" id="MF_00086">
    <property type="entry name" value="S_AdoMet_synth1"/>
    <property type="match status" value="1"/>
</dbReference>
<evidence type="ECO:0000256" key="6">
    <source>
        <dbReference type="ARBA" id="ARBA00022741"/>
    </source>
</evidence>
<dbReference type="RefSeq" id="WP_106838050.1">
    <property type="nucleotide sequence ID" value="NZ_JARMEZ010000025.1"/>
</dbReference>
<evidence type="ECO:0000256" key="1">
    <source>
        <dbReference type="ARBA" id="ARBA00005224"/>
    </source>
</evidence>
<dbReference type="InterPro" id="IPR022630">
    <property type="entry name" value="S-AdoMet_synt_C"/>
</dbReference>
<feature type="binding site" description="in other chain" evidence="10">
    <location>
        <position position="19"/>
    </location>
    <ligand>
        <name>ATP</name>
        <dbReference type="ChEBI" id="CHEBI:30616"/>
        <note>ligand shared between two neighboring subunits</note>
    </ligand>
</feature>
<evidence type="ECO:0000256" key="2">
    <source>
        <dbReference type="ARBA" id="ARBA00009685"/>
    </source>
</evidence>
<evidence type="ECO:0000256" key="8">
    <source>
        <dbReference type="ARBA" id="ARBA00022842"/>
    </source>
</evidence>
<dbReference type="InterPro" id="IPR022628">
    <property type="entry name" value="S-AdoMet_synt_N"/>
</dbReference>
<feature type="binding site" evidence="10">
    <location>
        <position position="254"/>
    </location>
    <ligand>
        <name>L-methionine</name>
        <dbReference type="ChEBI" id="CHEBI:57844"/>
        <note>ligand shared between two neighboring subunits</note>
    </ligand>
</feature>
<dbReference type="GO" id="GO:0004478">
    <property type="term" value="F:methionine adenosyltransferase activity"/>
    <property type="evidence" value="ECO:0007669"/>
    <property type="project" value="UniProtKB-UniRule"/>
</dbReference>
<feature type="domain" description="S-adenosylmethionine synthetase N-terminal" evidence="13">
    <location>
        <begin position="8"/>
        <end position="105"/>
    </location>
</feature>
<comment type="catalytic activity">
    <reaction evidence="10">
        <text>L-methionine + ATP + H2O = S-adenosyl-L-methionine + phosphate + diphosphate</text>
        <dbReference type="Rhea" id="RHEA:21080"/>
        <dbReference type="ChEBI" id="CHEBI:15377"/>
        <dbReference type="ChEBI" id="CHEBI:30616"/>
        <dbReference type="ChEBI" id="CHEBI:33019"/>
        <dbReference type="ChEBI" id="CHEBI:43474"/>
        <dbReference type="ChEBI" id="CHEBI:57844"/>
        <dbReference type="ChEBI" id="CHEBI:59789"/>
        <dbReference type="EC" id="2.5.1.6"/>
    </reaction>
</comment>
<dbReference type="Pfam" id="PF00438">
    <property type="entry name" value="S-AdoMet_synt_N"/>
    <property type="match status" value="1"/>
</dbReference>
<dbReference type="Gene3D" id="3.30.300.10">
    <property type="match status" value="3"/>
</dbReference>
<evidence type="ECO:0000256" key="12">
    <source>
        <dbReference type="RuleBase" id="RU004462"/>
    </source>
</evidence>
<dbReference type="SUPFAM" id="SSF55973">
    <property type="entry name" value="S-adenosylmethionine synthetase"/>
    <property type="match status" value="3"/>
</dbReference>
<dbReference type="UniPathway" id="UPA00315">
    <property type="reaction ID" value="UER00080"/>
</dbReference>
<feature type="binding site" evidence="10">
    <location>
        <position position="277"/>
    </location>
    <ligand>
        <name>ATP</name>
        <dbReference type="ChEBI" id="CHEBI:30616"/>
        <note>ligand shared between two neighboring subunits</note>
    </ligand>
</feature>
<evidence type="ECO:0000313" key="17">
    <source>
        <dbReference type="Proteomes" id="UP000240419"/>
    </source>
</evidence>
<evidence type="ECO:0000256" key="5">
    <source>
        <dbReference type="ARBA" id="ARBA00022723"/>
    </source>
</evidence>
<feature type="binding site" description="in other chain" evidence="10">
    <location>
        <begin position="260"/>
        <end position="261"/>
    </location>
    <ligand>
        <name>ATP</name>
        <dbReference type="ChEBI" id="CHEBI:30616"/>
        <note>ligand shared between two neighboring subunits</note>
    </ligand>
</feature>
<feature type="binding site" evidence="10">
    <location>
        <position position="254"/>
    </location>
    <ligand>
        <name>ATP</name>
        <dbReference type="ChEBI" id="CHEBI:30616"/>
        <note>ligand shared between two neighboring subunits</note>
    </ligand>
</feature>
<feature type="domain" description="S-adenosylmethionine synthetase central" evidence="14">
    <location>
        <begin position="130"/>
        <end position="246"/>
    </location>
</feature>
<keyword evidence="5 10" id="KW-0479">Metal-binding</keyword>
<feature type="binding site" description="in other chain" evidence="10">
    <location>
        <begin position="179"/>
        <end position="181"/>
    </location>
    <ligand>
        <name>ATP</name>
        <dbReference type="ChEBI" id="CHEBI:30616"/>
        <note>ligand shared between two neighboring subunits</note>
    </ligand>
</feature>
<dbReference type="PIRSF" id="PIRSF000497">
    <property type="entry name" value="MAT"/>
    <property type="match status" value="1"/>
</dbReference>
<dbReference type="PROSITE" id="PS00376">
    <property type="entry name" value="ADOMET_SYNTHASE_1"/>
    <property type="match status" value="1"/>
</dbReference>
<comment type="similarity">
    <text evidence="2 10 12">Belongs to the AdoMet synthase family.</text>
</comment>
<keyword evidence="10" id="KW-0963">Cytoplasm</keyword>
<feature type="binding site" description="in other chain" evidence="10">
    <location>
        <begin position="245"/>
        <end position="246"/>
    </location>
    <ligand>
        <name>ATP</name>
        <dbReference type="ChEBI" id="CHEBI:30616"/>
        <note>ligand shared between two neighboring subunits</note>
    </ligand>
</feature>
<feature type="binding site" description="in other chain" evidence="10">
    <location>
        <position position="285"/>
    </location>
    <ligand>
        <name>L-methionine</name>
        <dbReference type="ChEBI" id="CHEBI:57844"/>
        <note>ligand shared between two neighboring subunits</note>
    </ligand>
</feature>
<evidence type="ECO:0000313" key="16">
    <source>
        <dbReference type="EMBL" id="PSJ98346.1"/>
    </source>
</evidence>
<comment type="cofactor">
    <cofactor evidence="10">
        <name>Mg(2+)</name>
        <dbReference type="ChEBI" id="CHEBI:18420"/>
    </cofactor>
    <text evidence="10">Binds 2 divalent ions per subunit.</text>
</comment>